<dbReference type="AlphaFoldDB" id="B8FMQ8"/>
<protein>
    <recommendedName>
        <fullName evidence="3">HD/PDEase domain-containing protein</fullName>
    </recommendedName>
</protein>
<evidence type="ECO:0000313" key="2">
    <source>
        <dbReference type="Proteomes" id="UP000000739"/>
    </source>
</evidence>
<sequence length="309" mass="36241">MRNQSVTREPPVVVLPEIDDLVSMEKPREVLKEAENIVRLMFDETSFDFIRSVFDDILTLFAGKYPDFKRCNTRFHDLQHTTDAFLAMARLMHGAVVEGKPLNETDVFLGLIAALLHDTGYIQRQDDHRGTGARYTLIHVQRSVEFMKLYFNSRGFSERDFKICSCFLECTDLDVEVCDICFSNESYRMLGQMLGTADLLGQMAARNYLEKLIFLYYEFEEAGVPGFASELDLLRKTADFYEMAKVRLDNDLNGVRHYVRAHFRERWNIDKDLYEAAIEKNVAYLRFILNEHPEEYRTYLRRALVKEWN</sequence>
<dbReference type="KEGG" id="dal:Dalk_0216"/>
<evidence type="ECO:0008006" key="3">
    <source>
        <dbReference type="Google" id="ProtNLM"/>
    </source>
</evidence>
<dbReference type="HOGENOM" id="CLU_079362_0_0_7"/>
<dbReference type="eggNOG" id="ENOG502Z8JT">
    <property type="taxonomic scope" value="Bacteria"/>
</dbReference>
<dbReference type="Proteomes" id="UP000000739">
    <property type="component" value="Chromosome"/>
</dbReference>
<gene>
    <name evidence="1" type="ordered locus">Dalk_0216</name>
</gene>
<dbReference type="RefSeq" id="WP_012609365.1">
    <property type="nucleotide sequence ID" value="NC_011768.1"/>
</dbReference>
<dbReference type="EMBL" id="CP001322">
    <property type="protein sequence ID" value="ACL01925.1"/>
    <property type="molecule type" value="Genomic_DNA"/>
</dbReference>
<dbReference type="SUPFAM" id="SSF109604">
    <property type="entry name" value="HD-domain/PDEase-like"/>
    <property type="match status" value="1"/>
</dbReference>
<reference evidence="1 2" key="1">
    <citation type="journal article" date="2012" name="Environ. Microbiol.">
        <title>The genome sequence of Desulfatibacillum alkenivorans AK-01: a blueprint for anaerobic alkane oxidation.</title>
        <authorList>
            <person name="Callaghan A.V."/>
            <person name="Morris B.E."/>
            <person name="Pereira I.A."/>
            <person name="McInerney M.J."/>
            <person name="Austin R.N."/>
            <person name="Groves J.T."/>
            <person name="Kukor J.J."/>
            <person name="Suflita J.M."/>
            <person name="Young L.Y."/>
            <person name="Zylstra G.J."/>
            <person name="Wawrik B."/>
        </authorList>
    </citation>
    <scope>NUCLEOTIDE SEQUENCE [LARGE SCALE GENOMIC DNA]</scope>
    <source>
        <strain evidence="1 2">AK-01</strain>
    </source>
</reference>
<evidence type="ECO:0000313" key="1">
    <source>
        <dbReference type="EMBL" id="ACL01925.1"/>
    </source>
</evidence>
<organism evidence="1 2">
    <name type="scientific">Desulfatibacillum aliphaticivorans</name>
    <dbReference type="NCBI Taxonomy" id="218208"/>
    <lineage>
        <taxon>Bacteria</taxon>
        <taxon>Pseudomonadati</taxon>
        <taxon>Thermodesulfobacteriota</taxon>
        <taxon>Desulfobacteria</taxon>
        <taxon>Desulfobacterales</taxon>
        <taxon>Desulfatibacillaceae</taxon>
        <taxon>Desulfatibacillum</taxon>
    </lineage>
</organism>
<accession>B8FMQ8</accession>
<keyword evidence="2" id="KW-1185">Reference proteome</keyword>
<proteinExistence type="predicted"/>
<dbReference type="Gene3D" id="1.10.3210.10">
    <property type="entry name" value="Hypothetical protein af1432"/>
    <property type="match status" value="1"/>
</dbReference>
<name>B8FMQ8_DESAL</name>